<evidence type="ECO:0008006" key="3">
    <source>
        <dbReference type="Google" id="ProtNLM"/>
    </source>
</evidence>
<proteinExistence type="predicted"/>
<dbReference type="RefSeq" id="WP_284723970.1">
    <property type="nucleotide sequence ID" value="NZ_FXTU01000001.1"/>
</dbReference>
<name>A0AA46ADL0_9BACL</name>
<protein>
    <recommendedName>
        <fullName evidence="3">SH3 domain-containing protein</fullName>
    </recommendedName>
</protein>
<comment type="caution">
    <text evidence="1">The sequence shown here is derived from an EMBL/GenBank/DDBJ whole genome shotgun (WGS) entry which is preliminary data.</text>
</comment>
<keyword evidence="2" id="KW-1185">Reference proteome</keyword>
<gene>
    <name evidence="1" type="ORF">SAMN06265361_101670</name>
</gene>
<dbReference type="Proteomes" id="UP001157946">
    <property type="component" value="Unassembled WGS sequence"/>
</dbReference>
<sequence length="123" mass="13325">MNKWLVSVALVLVSIWGQVSMVGAQEHVAPMQAAVGQSGDAACENGRLQASVVDGGASVRVAPRVDAEVELTWPRGTIHGFNGIVKGDLVNGSNVWYFFNTFMGFRYIHASELQNIQCINYAK</sequence>
<accession>A0AA46ADL0</accession>
<evidence type="ECO:0000313" key="2">
    <source>
        <dbReference type="Proteomes" id="UP001157946"/>
    </source>
</evidence>
<dbReference type="AlphaFoldDB" id="A0AA46ADL0"/>
<reference evidence="1" key="1">
    <citation type="submission" date="2017-05" db="EMBL/GenBank/DDBJ databases">
        <authorList>
            <person name="Varghese N."/>
            <person name="Submissions S."/>
        </authorList>
    </citation>
    <scope>NUCLEOTIDE SEQUENCE</scope>
    <source>
        <strain evidence="1">DSM 45262</strain>
    </source>
</reference>
<organism evidence="1 2">
    <name type="scientific">Laceyella tengchongensis</name>
    <dbReference type="NCBI Taxonomy" id="574699"/>
    <lineage>
        <taxon>Bacteria</taxon>
        <taxon>Bacillati</taxon>
        <taxon>Bacillota</taxon>
        <taxon>Bacilli</taxon>
        <taxon>Bacillales</taxon>
        <taxon>Thermoactinomycetaceae</taxon>
        <taxon>Laceyella</taxon>
    </lineage>
</organism>
<dbReference type="EMBL" id="FXTU01000001">
    <property type="protein sequence ID" value="SMP06018.1"/>
    <property type="molecule type" value="Genomic_DNA"/>
</dbReference>
<evidence type="ECO:0000313" key="1">
    <source>
        <dbReference type="EMBL" id="SMP06018.1"/>
    </source>
</evidence>